<sequence>MLTVPELVARNCETNPTRPFYIYAQPDSEEITTITHLEFGRAGHRAASLIRPKPQDYKDREVVVIIVLADTVLYHAIVTGVMTAGLIPFPISPRNSPAGILQLLRASSCHRILATCSTLEPLLTELKNHIAEFDPEFTLQIDEAPSLNQVYPNLGGETADCPFQPYPTPAFNATLEDISFYIHSSGSTGLPRAVGQTYRMVKQWLALPAIKEVEADFEHWSPMGAMALPSFHIYGMYEQLLQPISGTCCAVYPPIVNHPNAVPVTPSPDNILEHARKTKCRSLISVPVLLVAWSHSPAAIAYLKTLDNIVRPIFLHCAHPDRRHMHSYIPGGPLPQRIGDALVDAGLHLVSGYGGTEFAPVSTMTHYEEDRKEWAWFRFSPLINVRMVPQGDGIFECQFLAWEHHRAMIDNLEDVKGYATSDLCVNHPEKKHLWRLVGRLDDVIMHSSGEKTVPGPMEDIVLASPHVAGAVMFGRERAQAGILIEPSPAHRTDGDADDIKLAELRNIVWPVIEEANKNAPAFSRIFKEMILFTSKDKPLPRAGKGTVLRRAALTLYEPEIEAIYNAVEEQTIYVTDSIGLRHVAWDVPQIQELLLKIAGTLCASSTISPTEDLFKQGFDSLIATVFRLRVVKALASDSLAKSVDPNLVYSYPTISKLSAYLDGLLRGTVTDSGVSLEVESLITKYSRSEVACAEVAASNVSSAVVLLTGSTGTLGSQLLASLLTDDRVVKVYAFNRPSGRTLAERHFDLFNQRGLDTCLLASSKLVLVEGQSDQANLGLNADLYEEVRTSLVLNFCLIFTDTASHMDKIRNSVTLIIHNAWTLDFNSVLSSFEPHLLGTRHLIDLAHSCPSSPRFLFSSSIAAGLRWDGSRGPCPEDILSEPDTAMGGYGQSKYVAEQGNLEILANSGLNATCFRIGQVCGAPPKGAWATSDWFPILVKTSMTLGRLPVAEGLVSWIHCETVAQAMIDVGFAPIQDTERLPIVLNLVHPQPVPWNFVIDSVRDKLKEICGSKKPDFTPFTNWCKELQACEVQAADAKENLPGLKLLNFFNRLANSPVLMDGGEFGGIRFSVGKIDRFSPTLRNARKLAEEDVKSWVKYWHGVGFI</sequence>
<evidence type="ECO:0000313" key="5">
    <source>
        <dbReference type="EMBL" id="KAF7373091.1"/>
    </source>
</evidence>
<protein>
    <submittedName>
        <fullName evidence="5">Non-canonical non-ribosomal peptide synthetase FUB8</fullName>
    </submittedName>
</protein>
<keyword evidence="3" id="KW-0472">Membrane</keyword>
<dbReference type="InterPro" id="IPR020806">
    <property type="entry name" value="PKS_PP-bd"/>
</dbReference>
<dbReference type="EMBL" id="JACAZH010000003">
    <property type="protein sequence ID" value="KAF7373091.1"/>
    <property type="molecule type" value="Genomic_DNA"/>
</dbReference>
<reference evidence="5" key="1">
    <citation type="submission" date="2020-05" db="EMBL/GenBank/DDBJ databases">
        <title>Mycena genomes resolve the evolution of fungal bioluminescence.</title>
        <authorList>
            <person name="Tsai I.J."/>
        </authorList>
    </citation>
    <scope>NUCLEOTIDE SEQUENCE</scope>
    <source>
        <strain evidence="5">160909Yilan</strain>
    </source>
</reference>
<dbReference type="Pfam" id="PF00550">
    <property type="entry name" value="PP-binding"/>
    <property type="match status" value="1"/>
</dbReference>
<evidence type="ECO:0000256" key="3">
    <source>
        <dbReference type="SAM" id="Phobius"/>
    </source>
</evidence>
<dbReference type="SUPFAM" id="SSF51735">
    <property type="entry name" value="NAD(P)-binding Rossmann-fold domains"/>
    <property type="match status" value="1"/>
</dbReference>
<dbReference type="Pfam" id="PF00501">
    <property type="entry name" value="AMP-binding"/>
    <property type="match status" value="1"/>
</dbReference>
<dbReference type="InterPro" id="IPR009081">
    <property type="entry name" value="PP-bd_ACP"/>
</dbReference>
<keyword evidence="2" id="KW-0597">Phosphoprotein</keyword>
<dbReference type="Pfam" id="PF07993">
    <property type="entry name" value="NAD_binding_4"/>
    <property type="match status" value="2"/>
</dbReference>
<dbReference type="InterPro" id="IPR020845">
    <property type="entry name" value="AMP-binding_CS"/>
</dbReference>
<proteinExistence type="predicted"/>
<dbReference type="InterPro" id="IPR013120">
    <property type="entry name" value="FAR_NAD-bd"/>
</dbReference>
<keyword evidence="3" id="KW-0812">Transmembrane</keyword>
<dbReference type="PROSITE" id="PS50075">
    <property type="entry name" value="CARRIER"/>
    <property type="match status" value="1"/>
</dbReference>
<comment type="caution">
    <text evidence="5">The sequence shown here is derived from an EMBL/GenBank/DDBJ whole genome shotgun (WGS) entry which is preliminary data.</text>
</comment>
<dbReference type="Proteomes" id="UP000623467">
    <property type="component" value="Unassembled WGS sequence"/>
</dbReference>
<dbReference type="InterPro" id="IPR051414">
    <property type="entry name" value="Adenylate-forming_Reductase"/>
</dbReference>
<dbReference type="Gene3D" id="3.40.50.12780">
    <property type="entry name" value="N-terminal domain of ligase-like"/>
    <property type="match status" value="1"/>
</dbReference>
<evidence type="ECO:0000313" key="6">
    <source>
        <dbReference type="Proteomes" id="UP000623467"/>
    </source>
</evidence>
<dbReference type="GO" id="GO:0031177">
    <property type="term" value="F:phosphopantetheine binding"/>
    <property type="evidence" value="ECO:0007669"/>
    <property type="project" value="InterPro"/>
</dbReference>
<keyword evidence="3" id="KW-1133">Transmembrane helix</keyword>
<dbReference type="Gene3D" id="1.10.1200.10">
    <property type="entry name" value="ACP-like"/>
    <property type="match status" value="1"/>
</dbReference>
<dbReference type="SMART" id="SM00823">
    <property type="entry name" value="PKS_PP"/>
    <property type="match status" value="1"/>
</dbReference>
<feature type="transmembrane region" description="Helical" evidence="3">
    <location>
        <begin position="62"/>
        <end position="87"/>
    </location>
</feature>
<dbReference type="Pfam" id="PF23562">
    <property type="entry name" value="AMP-binding_C_3"/>
    <property type="match status" value="1"/>
</dbReference>
<dbReference type="InterPro" id="IPR036291">
    <property type="entry name" value="NAD(P)-bd_dom_sf"/>
</dbReference>
<organism evidence="5 6">
    <name type="scientific">Mycena sanguinolenta</name>
    <dbReference type="NCBI Taxonomy" id="230812"/>
    <lineage>
        <taxon>Eukaryota</taxon>
        <taxon>Fungi</taxon>
        <taxon>Dikarya</taxon>
        <taxon>Basidiomycota</taxon>
        <taxon>Agaricomycotina</taxon>
        <taxon>Agaricomycetes</taxon>
        <taxon>Agaricomycetidae</taxon>
        <taxon>Agaricales</taxon>
        <taxon>Marasmiineae</taxon>
        <taxon>Mycenaceae</taxon>
        <taxon>Mycena</taxon>
    </lineage>
</organism>
<dbReference type="PROSITE" id="PS00455">
    <property type="entry name" value="AMP_BINDING"/>
    <property type="match status" value="1"/>
</dbReference>
<dbReference type="PANTHER" id="PTHR43439">
    <property type="entry name" value="PHENYLACETATE-COENZYME A LIGASE"/>
    <property type="match status" value="1"/>
</dbReference>
<keyword evidence="6" id="KW-1185">Reference proteome</keyword>
<dbReference type="InterPro" id="IPR042099">
    <property type="entry name" value="ANL_N_sf"/>
</dbReference>
<accession>A0A8H7DJ02</accession>
<dbReference type="InterPro" id="IPR000873">
    <property type="entry name" value="AMP-dep_synth/lig_dom"/>
</dbReference>
<dbReference type="InterPro" id="IPR036736">
    <property type="entry name" value="ACP-like_sf"/>
</dbReference>
<dbReference type="SUPFAM" id="SSF56801">
    <property type="entry name" value="Acetyl-CoA synthetase-like"/>
    <property type="match status" value="1"/>
</dbReference>
<dbReference type="Gene3D" id="3.40.50.720">
    <property type="entry name" value="NAD(P)-binding Rossmann-like Domain"/>
    <property type="match status" value="1"/>
</dbReference>
<name>A0A8H7DJ02_9AGAR</name>
<keyword evidence="1" id="KW-0596">Phosphopantetheine</keyword>
<evidence type="ECO:0000256" key="1">
    <source>
        <dbReference type="ARBA" id="ARBA00022450"/>
    </source>
</evidence>
<gene>
    <name evidence="5" type="ORF">MSAN_00516900</name>
</gene>
<dbReference type="SUPFAM" id="SSF47336">
    <property type="entry name" value="ACP-like"/>
    <property type="match status" value="1"/>
</dbReference>
<feature type="domain" description="Carrier" evidence="4">
    <location>
        <begin position="584"/>
        <end position="665"/>
    </location>
</feature>
<evidence type="ECO:0000256" key="2">
    <source>
        <dbReference type="ARBA" id="ARBA00022553"/>
    </source>
</evidence>
<evidence type="ECO:0000259" key="4">
    <source>
        <dbReference type="PROSITE" id="PS50075"/>
    </source>
</evidence>
<dbReference type="OrthoDB" id="429813at2759"/>
<dbReference type="AlphaFoldDB" id="A0A8H7DJ02"/>
<dbReference type="PANTHER" id="PTHR43439:SF2">
    <property type="entry name" value="ENZYME, PUTATIVE (JCVI)-RELATED"/>
    <property type="match status" value="1"/>
</dbReference>